<protein>
    <submittedName>
        <fullName evidence="2">Uncharacterized protein</fullName>
    </submittedName>
</protein>
<sequence>MQSMKYMEDLNSTRLLQEVSTKLPFKSGSRWCHQARDVLKKTERTVSFHDLVEFVREEADLANDPVFSPEALKSKKNKVPDRSRIMRSQGANSFASFSSCTPPRESRGRPNAEQEPKQQSSCVFCGGNHPPHKCGE</sequence>
<proteinExistence type="predicted"/>
<evidence type="ECO:0000256" key="1">
    <source>
        <dbReference type="SAM" id="MobiDB-lite"/>
    </source>
</evidence>
<evidence type="ECO:0000313" key="2">
    <source>
        <dbReference type="EMBL" id="CAH3040365.1"/>
    </source>
</evidence>
<dbReference type="EMBL" id="CALNXJ010000005">
    <property type="protein sequence ID" value="CAH3040365.1"/>
    <property type="molecule type" value="Genomic_DNA"/>
</dbReference>
<feature type="compositionally biased region" description="Basic and acidic residues" evidence="1">
    <location>
        <begin position="104"/>
        <end position="116"/>
    </location>
</feature>
<gene>
    <name evidence="2" type="ORF">PMEA_00025976</name>
</gene>
<dbReference type="PANTHER" id="PTHR47331">
    <property type="entry name" value="PHD-TYPE DOMAIN-CONTAINING PROTEIN"/>
    <property type="match status" value="1"/>
</dbReference>
<name>A0AAU9VVT3_9CNID</name>
<organism evidence="2 3">
    <name type="scientific">Pocillopora meandrina</name>
    <dbReference type="NCBI Taxonomy" id="46732"/>
    <lineage>
        <taxon>Eukaryota</taxon>
        <taxon>Metazoa</taxon>
        <taxon>Cnidaria</taxon>
        <taxon>Anthozoa</taxon>
        <taxon>Hexacorallia</taxon>
        <taxon>Scleractinia</taxon>
        <taxon>Astrocoeniina</taxon>
        <taxon>Pocilloporidae</taxon>
        <taxon>Pocillopora</taxon>
    </lineage>
</organism>
<keyword evidence="3" id="KW-1185">Reference proteome</keyword>
<feature type="non-terminal residue" evidence="2">
    <location>
        <position position="136"/>
    </location>
</feature>
<dbReference type="AlphaFoldDB" id="A0AAU9VVT3"/>
<evidence type="ECO:0000313" key="3">
    <source>
        <dbReference type="Proteomes" id="UP001159428"/>
    </source>
</evidence>
<dbReference type="Proteomes" id="UP001159428">
    <property type="component" value="Unassembled WGS sequence"/>
</dbReference>
<reference evidence="2 3" key="1">
    <citation type="submission" date="2022-05" db="EMBL/GenBank/DDBJ databases">
        <authorList>
            <consortium name="Genoscope - CEA"/>
            <person name="William W."/>
        </authorList>
    </citation>
    <scope>NUCLEOTIDE SEQUENCE [LARGE SCALE GENOMIC DNA]</scope>
</reference>
<feature type="region of interest" description="Disordered" evidence="1">
    <location>
        <begin position="68"/>
        <end position="136"/>
    </location>
</feature>
<comment type="caution">
    <text evidence="2">The sequence shown here is derived from an EMBL/GenBank/DDBJ whole genome shotgun (WGS) entry which is preliminary data.</text>
</comment>
<feature type="compositionally biased region" description="Polar residues" evidence="1">
    <location>
        <begin position="89"/>
        <end position="101"/>
    </location>
</feature>
<accession>A0AAU9VVT3</accession>